<accession>A0ABS6JWI1</accession>
<sequence length="426" mass="46822">MSNDKLHFETKLIHNDQALEKEHGGVSVPIHHTSTFHQFEIDSFGKYDYSRSGNPTREALEETIAHLEGGTRGFAFSSGMAAISTAFFLVSKGDHVLISEGVYGGTFRLVTEVLGRFGVEYTFVDASDVEKVEAAIQPNTKIVYLETPSNPLLKITDLEEVCKIAKKHGCLTYVDNTFLTPELQKPLELGADVVLHSATKFLAGHSDVVAGLAVVKDPELGERLGFLQNTFGAVLGVQDCWLVLRGLKTLHVRMKHSQESAYKIARYLETVPEVKEVYYPGLENQEGYLTQVKQSKGAGAVLSFLLEDYDAVKVFSKHVKLPVFAVSLGAVESILSYPAKMSHAAMPKEEREKRGIKDGLLRLSVGLENVDDLIEDFEQSFKVLRAECADGTVSTEQAEKADRTERAERAESGRQVEVAKQGGGAV</sequence>
<name>A0ABS6JWI1_9BACI</name>
<evidence type="ECO:0000256" key="6">
    <source>
        <dbReference type="ARBA" id="ARBA00023167"/>
    </source>
</evidence>
<evidence type="ECO:0000256" key="1">
    <source>
        <dbReference type="ARBA" id="ARBA00001933"/>
    </source>
</evidence>
<keyword evidence="4" id="KW-0028">Amino-acid biosynthesis</keyword>
<dbReference type="PANTHER" id="PTHR11808:SF50">
    <property type="entry name" value="CYSTATHIONINE BETA-LYASE"/>
    <property type="match status" value="1"/>
</dbReference>
<feature type="compositionally biased region" description="Basic and acidic residues" evidence="9">
    <location>
        <begin position="397"/>
        <end position="414"/>
    </location>
</feature>
<dbReference type="Gene3D" id="3.90.1150.10">
    <property type="entry name" value="Aspartate Aminotransferase, domain 1"/>
    <property type="match status" value="1"/>
</dbReference>
<dbReference type="InterPro" id="IPR015424">
    <property type="entry name" value="PyrdxlP-dep_Trfase"/>
</dbReference>
<gene>
    <name evidence="10" type="primary">metC</name>
    <name evidence="10" type="ORF">KS407_16120</name>
</gene>
<evidence type="ECO:0000313" key="10">
    <source>
        <dbReference type="EMBL" id="MBU9722945.1"/>
    </source>
</evidence>
<evidence type="ECO:0000256" key="2">
    <source>
        <dbReference type="ARBA" id="ARBA00009077"/>
    </source>
</evidence>
<evidence type="ECO:0000256" key="7">
    <source>
        <dbReference type="ARBA" id="ARBA00023239"/>
    </source>
</evidence>
<evidence type="ECO:0000256" key="9">
    <source>
        <dbReference type="SAM" id="MobiDB-lite"/>
    </source>
</evidence>
<dbReference type="EMBL" id="JAHQCR010000064">
    <property type="protein sequence ID" value="MBU9722945.1"/>
    <property type="molecule type" value="Genomic_DNA"/>
</dbReference>
<keyword evidence="11" id="KW-1185">Reference proteome</keyword>
<protein>
    <recommendedName>
        <fullName evidence="3">cysteine-S-conjugate beta-lyase</fullName>
        <ecNumber evidence="3">4.4.1.13</ecNumber>
    </recommendedName>
</protein>
<comment type="similarity">
    <text evidence="2 8">Belongs to the trans-sulfuration enzymes family.</text>
</comment>
<evidence type="ECO:0000256" key="3">
    <source>
        <dbReference type="ARBA" id="ARBA00012224"/>
    </source>
</evidence>
<dbReference type="CDD" id="cd00614">
    <property type="entry name" value="CGS_like"/>
    <property type="match status" value="1"/>
</dbReference>
<dbReference type="PIRSF" id="PIRSF001434">
    <property type="entry name" value="CGS"/>
    <property type="match status" value="1"/>
</dbReference>
<reference evidence="10 11" key="1">
    <citation type="submission" date="2021-06" db="EMBL/GenBank/DDBJ databases">
        <title>Bacillus sp. RD4P76, an endophyte from a halophyte.</title>
        <authorList>
            <person name="Sun J.-Q."/>
        </authorList>
    </citation>
    <scope>NUCLEOTIDE SEQUENCE [LARGE SCALE GENOMIC DNA]</scope>
    <source>
        <strain evidence="10 11">JCM 17098</strain>
    </source>
</reference>
<dbReference type="NCBIfam" id="NF005976">
    <property type="entry name" value="PRK08064.1"/>
    <property type="match status" value="1"/>
</dbReference>
<dbReference type="Pfam" id="PF01053">
    <property type="entry name" value="Cys_Met_Meta_PP"/>
    <property type="match status" value="1"/>
</dbReference>
<dbReference type="InterPro" id="IPR054542">
    <property type="entry name" value="Cys_met_metab_PP"/>
</dbReference>
<dbReference type="Gene3D" id="3.40.640.10">
    <property type="entry name" value="Type I PLP-dependent aspartate aminotransferase-like (Major domain)"/>
    <property type="match status" value="1"/>
</dbReference>
<comment type="cofactor">
    <cofactor evidence="1 8">
        <name>pyridoxal 5'-phosphate</name>
        <dbReference type="ChEBI" id="CHEBI:597326"/>
    </cofactor>
</comment>
<proteinExistence type="inferred from homology"/>
<comment type="caution">
    <text evidence="10">The sequence shown here is derived from an EMBL/GenBank/DDBJ whole genome shotgun (WGS) entry which is preliminary data.</text>
</comment>
<evidence type="ECO:0000256" key="5">
    <source>
        <dbReference type="ARBA" id="ARBA00022898"/>
    </source>
</evidence>
<keyword evidence="7" id="KW-0456">Lyase</keyword>
<evidence type="ECO:0000256" key="4">
    <source>
        <dbReference type="ARBA" id="ARBA00022605"/>
    </source>
</evidence>
<dbReference type="InterPro" id="IPR015422">
    <property type="entry name" value="PyrdxlP-dep_Trfase_small"/>
</dbReference>
<dbReference type="Proteomes" id="UP000790580">
    <property type="component" value="Unassembled WGS sequence"/>
</dbReference>
<dbReference type="RefSeq" id="WP_088073675.1">
    <property type="nucleotide sequence ID" value="NZ_JAHQCR010000064.1"/>
</dbReference>
<evidence type="ECO:0000313" key="11">
    <source>
        <dbReference type="Proteomes" id="UP000790580"/>
    </source>
</evidence>
<dbReference type="PANTHER" id="PTHR11808">
    <property type="entry name" value="TRANS-SULFURATION ENZYME FAMILY MEMBER"/>
    <property type="match status" value="1"/>
</dbReference>
<dbReference type="EC" id="4.4.1.13" evidence="3"/>
<dbReference type="InterPro" id="IPR000277">
    <property type="entry name" value="Cys/Met-Metab_PyrdxlP-dep_enz"/>
</dbReference>
<feature type="region of interest" description="Disordered" evidence="9">
    <location>
        <begin position="395"/>
        <end position="426"/>
    </location>
</feature>
<keyword evidence="6" id="KW-0486">Methionine biosynthesis</keyword>
<dbReference type="PROSITE" id="PS00868">
    <property type="entry name" value="CYS_MET_METAB_PP"/>
    <property type="match status" value="1"/>
</dbReference>
<evidence type="ECO:0000256" key="8">
    <source>
        <dbReference type="RuleBase" id="RU362118"/>
    </source>
</evidence>
<organism evidence="10 11">
    <name type="scientific">Evansella alkalicola</name>
    <dbReference type="NCBI Taxonomy" id="745819"/>
    <lineage>
        <taxon>Bacteria</taxon>
        <taxon>Bacillati</taxon>
        <taxon>Bacillota</taxon>
        <taxon>Bacilli</taxon>
        <taxon>Bacillales</taxon>
        <taxon>Bacillaceae</taxon>
        <taxon>Evansella</taxon>
    </lineage>
</organism>
<dbReference type="InterPro" id="IPR015421">
    <property type="entry name" value="PyrdxlP-dep_Trfase_major"/>
</dbReference>
<dbReference type="SUPFAM" id="SSF53383">
    <property type="entry name" value="PLP-dependent transferases"/>
    <property type="match status" value="1"/>
</dbReference>
<keyword evidence="5 8" id="KW-0663">Pyridoxal phosphate</keyword>